<dbReference type="InterPro" id="IPR035205">
    <property type="entry name" value="DUF5320"/>
</dbReference>
<dbReference type="RefSeq" id="WP_250724450.1">
    <property type="nucleotide sequence ID" value="NZ_CP098400.1"/>
</dbReference>
<evidence type="ECO:0000313" key="2">
    <source>
        <dbReference type="EMBL" id="URW80310.1"/>
    </source>
</evidence>
<evidence type="ECO:0000256" key="1">
    <source>
        <dbReference type="SAM" id="MobiDB-lite"/>
    </source>
</evidence>
<feature type="region of interest" description="Disordered" evidence="1">
    <location>
        <begin position="1"/>
        <end position="63"/>
    </location>
</feature>
<dbReference type="AlphaFoldDB" id="A0A9J6ZRU2"/>
<name>A0A9J6ZRU2_9BACT</name>
<dbReference type="KEGG" id="alkq:M9189_02945"/>
<dbReference type="EMBL" id="CP098400">
    <property type="protein sequence ID" value="URW80310.1"/>
    <property type="molecule type" value="Genomic_DNA"/>
</dbReference>
<protein>
    <submittedName>
        <fullName evidence="2">DUF5320 domain-containing protein</fullName>
    </submittedName>
</protein>
<gene>
    <name evidence="2" type="ORF">M9189_02945</name>
</gene>
<dbReference type="Proteomes" id="UP001056426">
    <property type="component" value="Chromosome"/>
</dbReference>
<dbReference type="Pfam" id="PF17253">
    <property type="entry name" value="DUF5320"/>
    <property type="match status" value="1"/>
</dbReference>
<keyword evidence="3" id="KW-1185">Reference proteome</keyword>
<evidence type="ECO:0000313" key="3">
    <source>
        <dbReference type="Proteomes" id="UP001056426"/>
    </source>
</evidence>
<sequence length="63" mass="6883">MTQMNHKGPEGKGPMTGRKLGFCTGKEPNDESLLGKGMGKRRKMDGSNGLGKRLKYSQTKSLK</sequence>
<accession>A0A9J6ZRU2</accession>
<reference evidence="2" key="1">
    <citation type="submission" date="2022-05" db="EMBL/GenBank/DDBJ databases">
        <authorList>
            <person name="Sun X."/>
        </authorList>
    </citation>
    <scope>NUCLEOTIDE SEQUENCE</scope>
    <source>
        <strain evidence="2">Ai-910</strain>
    </source>
</reference>
<reference evidence="2" key="2">
    <citation type="submission" date="2022-06" db="EMBL/GenBank/DDBJ databases">
        <title>Xiashengella guii gen. nov. sp. nov., a bacterium isolated form anaerobic digestion tank.</title>
        <authorList>
            <person name="Huang H."/>
        </authorList>
    </citation>
    <scope>NUCLEOTIDE SEQUENCE</scope>
    <source>
        <strain evidence="2">Ai-910</strain>
    </source>
</reference>
<organism evidence="2 3">
    <name type="scientific">Xiashengella succiniciproducens</name>
    <dbReference type="NCBI Taxonomy" id="2949635"/>
    <lineage>
        <taxon>Bacteria</taxon>
        <taxon>Pseudomonadati</taxon>
        <taxon>Bacteroidota</taxon>
        <taxon>Bacteroidia</taxon>
        <taxon>Marinilabiliales</taxon>
        <taxon>Marinilabiliaceae</taxon>
        <taxon>Xiashengella</taxon>
    </lineage>
</organism>
<proteinExistence type="predicted"/>